<dbReference type="InterPro" id="IPR002938">
    <property type="entry name" value="FAD-bd"/>
</dbReference>
<evidence type="ECO:0000313" key="3">
    <source>
        <dbReference type="Proteomes" id="UP001597049"/>
    </source>
</evidence>
<organism evidence="2 3">
    <name type="scientific">Psychroflexus salinarum</name>
    <dbReference type="NCBI Taxonomy" id="546024"/>
    <lineage>
        <taxon>Bacteria</taxon>
        <taxon>Pseudomonadati</taxon>
        <taxon>Bacteroidota</taxon>
        <taxon>Flavobacteriia</taxon>
        <taxon>Flavobacteriales</taxon>
        <taxon>Flavobacteriaceae</taxon>
        <taxon>Psychroflexus</taxon>
    </lineage>
</organism>
<proteinExistence type="predicted"/>
<dbReference type="EMBL" id="JBHTIV010000010">
    <property type="protein sequence ID" value="MFD0932919.1"/>
    <property type="molecule type" value="Genomic_DNA"/>
</dbReference>
<dbReference type="PRINTS" id="PR00420">
    <property type="entry name" value="RNGMNOXGNASE"/>
</dbReference>
<gene>
    <name evidence="2" type="ORF">ACFQ0R_09970</name>
</gene>
<comment type="caution">
    <text evidence="2">The sequence shown here is derived from an EMBL/GenBank/DDBJ whole genome shotgun (WGS) entry which is preliminary data.</text>
</comment>
<dbReference type="Gene3D" id="3.50.50.60">
    <property type="entry name" value="FAD/NAD(P)-binding domain"/>
    <property type="match status" value="1"/>
</dbReference>
<evidence type="ECO:0000259" key="1">
    <source>
        <dbReference type="Pfam" id="PF01494"/>
    </source>
</evidence>
<keyword evidence="3" id="KW-1185">Reference proteome</keyword>
<dbReference type="InterPro" id="IPR036188">
    <property type="entry name" value="FAD/NAD-bd_sf"/>
</dbReference>
<dbReference type="InterPro" id="IPR050407">
    <property type="entry name" value="Geranylgeranyl_reductase"/>
</dbReference>
<feature type="domain" description="FAD-binding" evidence="1">
    <location>
        <begin position="4"/>
        <end position="319"/>
    </location>
</feature>
<dbReference type="EC" id="1.-.-.-" evidence="2"/>
<dbReference type="RefSeq" id="WP_379658226.1">
    <property type="nucleotide sequence ID" value="NZ_JBHTIV010000010.1"/>
</dbReference>
<protein>
    <submittedName>
        <fullName evidence="2">NAD(P)/FAD-dependent oxidoreductase</fullName>
        <ecNumber evidence="2">1.-.-.-</ecNumber>
    </submittedName>
</protein>
<evidence type="ECO:0000313" key="2">
    <source>
        <dbReference type="EMBL" id="MFD0932919.1"/>
    </source>
</evidence>
<accession>A0ABW3GQL1</accession>
<reference evidence="3" key="1">
    <citation type="journal article" date="2019" name="Int. J. Syst. Evol. Microbiol.">
        <title>The Global Catalogue of Microorganisms (GCM) 10K type strain sequencing project: providing services to taxonomists for standard genome sequencing and annotation.</title>
        <authorList>
            <consortium name="The Broad Institute Genomics Platform"/>
            <consortium name="The Broad Institute Genome Sequencing Center for Infectious Disease"/>
            <person name="Wu L."/>
            <person name="Ma J."/>
        </authorList>
    </citation>
    <scope>NUCLEOTIDE SEQUENCE [LARGE SCALE GENOMIC DNA]</scope>
    <source>
        <strain evidence="3">CCUG 56752</strain>
    </source>
</reference>
<dbReference type="SUPFAM" id="SSF51905">
    <property type="entry name" value="FAD/NAD(P)-binding domain"/>
    <property type="match status" value="1"/>
</dbReference>
<dbReference type="Pfam" id="PF01494">
    <property type="entry name" value="FAD_binding_3"/>
    <property type="match status" value="1"/>
</dbReference>
<sequence>MKIYDVIIIGGGLAGLTSAIDLSLSGFEVLVIEKDEYPKHKVCGEYVSNEVLPYLKRLGIDIEKTNADQIDRLTLSNRNGKSVNVKLPLGGFGMSRYALDYLLYEKAKSNGVKFQFDTVTDVEFENEKFCIKTNRKELYSELAIGSFGKRSTLDKKLERDFIQYKTPWIGIKAHYRSDDFPSGEVQLHNFEGGYCGLSKTETGAVNFCYLTHYDSFKKEGSVENFNTHILKKNPELKSFLDNSEIIFDKHIAISQVSFQNKSAVENHMLMAGDSAGLIHPLCGNGMAMAIHSAKLLSEEIKAFRKHKNRNQLEENYSKIWKQTFRKRLTFGSLFQRLLLQPKLTNIGMLAVSKSPYLLKKMIQQTHGKPIS</sequence>
<dbReference type="PANTHER" id="PTHR42685">
    <property type="entry name" value="GERANYLGERANYL DIPHOSPHATE REDUCTASE"/>
    <property type="match status" value="1"/>
</dbReference>
<dbReference type="PANTHER" id="PTHR42685:SF22">
    <property type="entry name" value="CONDITIONED MEDIUM FACTOR RECEPTOR 1"/>
    <property type="match status" value="1"/>
</dbReference>
<name>A0ABW3GQL1_9FLAO</name>
<keyword evidence="2" id="KW-0560">Oxidoreductase</keyword>
<dbReference type="Proteomes" id="UP001597049">
    <property type="component" value="Unassembled WGS sequence"/>
</dbReference>
<dbReference type="GO" id="GO:0016491">
    <property type="term" value="F:oxidoreductase activity"/>
    <property type="evidence" value="ECO:0007669"/>
    <property type="project" value="UniProtKB-KW"/>
</dbReference>